<protein>
    <submittedName>
        <fullName evidence="2">Aminoglycoside phosphotransferase</fullName>
    </submittedName>
</protein>
<feature type="domain" description="Aminoglycoside phosphotransferase" evidence="1">
    <location>
        <begin position="34"/>
        <end position="251"/>
    </location>
</feature>
<dbReference type="Gene3D" id="3.30.200.20">
    <property type="entry name" value="Phosphorylase Kinase, domain 1"/>
    <property type="match status" value="1"/>
</dbReference>
<dbReference type="Gene3D" id="3.90.1200.10">
    <property type="match status" value="1"/>
</dbReference>
<sequence>MESKTKNRKTREQITQMVERAFSGITLANSDDAIRTLDEGWFNAAYDLRLADGREVILKIAPLKDAEVLAYEKDIMTTEVATMRLVRENPAIPVPEIYYVDTARDICDSDYCFMEKLTGDNYGPVKASLSPAMQEAIDRQIGTICREINSFTGPHFGYAGNSDLCGDAWKETFIKIVDAVLEDGYRKQANYGYTSGEVHDAVLKHASSLEAVTTPQLIHWDAWDRNFFVKKGKVTGIIDFERALWADPLMESIFRALAFGGISDMMRGYGKTTFTHEELERCHLYTLYLALVMNIECYYREYDSDDASNLSKQLIATTLNWLKEN</sequence>
<evidence type="ECO:0000259" key="1">
    <source>
        <dbReference type="Pfam" id="PF01636"/>
    </source>
</evidence>
<dbReference type="Proteomes" id="UP000612362">
    <property type="component" value="Unassembled WGS sequence"/>
</dbReference>
<dbReference type="PANTHER" id="PTHR21310">
    <property type="entry name" value="AMINOGLYCOSIDE PHOSPHOTRANSFERASE-RELATED-RELATED"/>
    <property type="match status" value="1"/>
</dbReference>
<proteinExistence type="predicted"/>
<keyword evidence="3" id="KW-1185">Reference proteome</keyword>
<reference evidence="2" key="1">
    <citation type="submission" date="2020-10" db="EMBL/GenBank/DDBJ databases">
        <title>Taxonomic study of unclassified bacteria belonging to the class Ktedonobacteria.</title>
        <authorList>
            <person name="Yabe S."/>
            <person name="Wang C.M."/>
            <person name="Zheng Y."/>
            <person name="Sakai Y."/>
            <person name="Cavaletti L."/>
            <person name="Monciardini P."/>
            <person name="Donadio S."/>
        </authorList>
    </citation>
    <scope>NUCLEOTIDE SEQUENCE</scope>
    <source>
        <strain evidence="2">SOSP1-1</strain>
    </source>
</reference>
<dbReference type="Pfam" id="PF01636">
    <property type="entry name" value="APH"/>
    <property type="match status" value="1"/>
</dbReference>
<evidence type="ECO:0000313" key="2">
    <source>
        <dbReference type="EMBL" id="GHO51022.1"/>
    </source>
</evidence>
<dbReference type="AlphaFoldDB" id="A0A8J3IDZ8"/>
<name>A0A8J3IDZ8_9CHLR</name>
<accession>A0A8J3IDZ8</accession>
<comment type="caution">
    <text evidence="2">The sequence shown here is derived from an EMBL/GenBank/DDBJ whole genome shotgun (WGS) entry which is preliminary data.</text>
</comment>
<dbReference type="InterPro" id="IPR002575">
    <property type="entry name" value="Aminoglycoside_PTrfase"/>
</dbReference>
<evidence type="ECO:0000313" key="3">
    <source>
        <dbReference type="Proteomes" id="UP000612362"/>
    </source>
</evidence>
<gene>
    <name evidence="2" type="ORF">KSX_91850</name>
</gene>
<dbReference type="RefSeq" id="WP_220199971.1">
    <property type="nucleotide sequence ID" value="NZ_BNJF01000010.1"/>
</dbReference>
<dbReference type="PANTHER" id="PTHR21310:SF15">
    <property type="entry name" value="AMINOGLYCOSIDE PHOSPHOTRANSFERASE DOMAIN-CONTAINING PROTEIN"/>
    <property type="match status" value="1"/>
</dbReference>
<dbReference type="EMBL" id="BNJF01000010">
    <property type="protein sequence ID" value="GHO51022.1"/>
    <property type="molecule type" value="Genomic_DNA"/>
</dbReference>
<dbReference type="InterPro" id="IPR011009">
    <property type="entry name" value="Kinase-like_dom_sf"/>
</dbReference>
<dbReference type="SUPFAM" id="SSF56112">
    <property type="entry name" value="Protein kinase-like (PK-like)"/>
    <property type="match status" value="1"/>
</dbReference>
<organism evidence="2 3">
    <name type="scientific">Ktedonospora formicarum</name>
    <dbReference type="NCBI Taxonomy" id="2778364"/>
    <lineage>
        <taxon>Bacteria</taxon>
        <taxon>Bacillati</taxon>
        <taxon>Chloroflexota</taxon>
        <taxon>Ktedonobacteria</taxon>
        <taxon>Ktedonobacterales</taxon>
        <taxon>Ktedonobacteraceae</taxon>
        <taxon>Ktedonospora</taxon>
    </lineage>
</organism>
<dbReference type="InterPro" id="IPR051678">
    <property type="entry name" value="AGP_Transferase"/>
</dbReference>